<dbReference type="EMBL" id="JAZDRP010000002">
    <property type="protein sequence ID" value="MEE2525456.1"/>
    <property type="molecule type" value="Genomic_DNA"/>
</dbReference>
<evidence type="ECO:0000256" key="1">
    <source>
        <dbReference type="ARBA" id="ARBA00007613"/>
    </source>
</evidence>
<comment type="caution">
    <text evidence="3">The sequence shown here is derived from an EMBL/GenBank/DDBJ whole genome shotgun (WGS) entry which is preliminary data.</text>
</comment>
<keyword evidence="4" id="KW-1185">Reference proteome</keyword>
<keyword evidence="2" id="KW-0564">Palmitate</keyword>
<dbReference type="PANTHER" id="PTHR30203">
    <property type="entry name" value="OUTER MEMBRANE CATION EFFLUX PROTEIN"/>
    <property type="match status" value="1"/>
</dbReference>
<comment type="similarity">
    <text evidence="1 2">Belongs to the outer membrane factor (OMF) (TC 1.B.17) family.</text>
</comment>
<keyword evidence="2" id="KW-1134">Transmembrane beta strand</keyword>
<sequence>MIKRTLLLSATAFVLASCASTGQVPRAADIAPAAPTSWAAGGDYDSARIEDWVATFGDVRLSQLIDEAVIENPGLMAAEARIRAARASARAANAGRLPSLSADTSITQRETNTASTTAYGLGLGVSWEADLWGRLAARSQAGLLEYDATNADFESARLSIAGQVSRAWFLLIEARLQTELAQRDVEAKERSLALIERRFGAGVSRSTDVRTFRSALASSQAVLASRQRAEAAAARSLEILLGRYPAGAIEHEADLPQFSELTGIGAPGELLTRRPDLLAAEARLEAAGLQAEIARDALLPSLTLRGNLDTGGADPADMFDLDTLVATVIGGLTAPIFQGGALRAERDRAEAAAEAAVRNYAGTVLAAWREAEDAIYADGMLAARVDALQTAYEQAAAAEELVIRQYGSGLATVFELLDAQSRRIAAEGQYISARRERATNRVDIYLAIGGSFEAPDLRNQEG</sequence>
<dbReference type="PROSITE" id="PS51257">
    <property type="entry name" value="PROKAR_LIPOPROTEIN"/>
    <property type="match status" value="1"/>
</dbReference>
<name>A0ABU7LNF6_9PROT</name>
<keyword evidence="2" id="KW-0449">Lipoprotein</keyword>
<reference evidence="3 4" key="1">
    <citation type="submission" date="2024-01" db="EMBL/GenBank/DDBJ databases">
        <title>Hyphobacterium bacterium isolated from marine sediment.</title>
        <authorList>
            <person name="Zhao S."/>
        </authorList>
    </citation>
    <scope>NUCLEOTIDE SEQUENCE [LARGE SCALE GENOMIC DNA]</scope>
    <source>
        <strain evidence="4">HN65</strain>
    </source>
</reference>
<feature type="signal peptide" evidence="2">
    <location>
        <begin position="1"/>
        <end position="19"/>
    </location>
</feature>
<dbReference type="Gene3D" id="2.20.200.10">
    <property type="entry name" value="Outer membrane efflux proteins (OEP)"/>
    <property type="match status" value="1"/>
</dbReference>
<proteinExistence type="inferred from homology"/>
<dbReference type="PANTHER" id="PTHR30203:SF29">
    <property type="entry name" value="PROTEIN CYAE"/>
    <property type="match status" value="1"/>
</dbReference>
<dbReference type="NCBIfam" id="TIGR01845">
    <property type="entry name" value="outer_NodT"/>
    <property type="match status" value="1"/>
</dbReference>
<feature type="chain" id="PRO_5044985537" evidence="2">
    <location>
        <begin position="20"/>
        <end position="462"/>
    </location>
</feature>
<protein>
    <submittedName>
        <fullName evidence="3">Efflux transporter outer membrane subunit</fullName>
    </submittedName>
</protein>
<evidence type="ECO:0000256" key="2">
    <source>
        <dbReference type="RuleBase" id="RU362097"/>
    </source>
</evidence>
<accession>A0ABU7LNF6</accession>
<dbReference type="InterPro" id="IPR003423">
    <property type="entry name" value="OMP_efflux"/>
</dbReference>
<evidence type="ECO:0000313" key="4">
    <source>
        <dbReference type="Proteomes" id="UP001354971"/>
    </source>
</evidence>
<dbReference type="InterPro" id="IPR010131">
    <property type="entry name" value="MdtP/NodT-like"/>
</dbReference>
<dbReference type="RefSeq" id="WP_330198119.1">
    <property type="nucleotide sequence ID" value="NZ_JAZDRP010000002.1"/>
</dbReference>
<keyword evidence="2" id="KW-0812">Transmembrane</keyword>
<keyword evidence="2" id="KW-0732">Signal</keyword>
<dbReference type="Pfam" id="PF02321">
    <property type="entry name" value="OEP"/>
    <property type="match status" value="2"/>
</dbReference>
<organism evidence="3 4">
    <name type="scientific">Hyphobacterium lacteum</name>
    <dbReference type="NCBI Taxonomy" id="3116575"/>
    <lineage>
        <taxon>Bacteria</taxon>
        <taxon>Pseudomonadati</taxon>
        <taxon>Pseudomonadota</taxon>
        <taxon>Alphaproteobacteria</taxon>
        <taxon>Maricaulales</taxon>
        <taxon>Maricaulaceae</taxon>
        <taxon>Hyphobacterium</taxon>
    </lineage>
</organism>
<dbReference type="SUPFAM" id="SSF56954">
    <property type="entry name" value="Outer membrane efflux proteins (OEP)"/>
    <property type="match status" value="1"/>
</dbReference>
<comment type="subcellular location">
    <subcellularLocation>
        <location evidence="2">Cell membrane</location>
        <topology evidence="2">Lipid-anchor</topology>
    </subcellularLocation>
</comment>
<gene>
    <name evidence="3" type="ORF">V0U79_03685</name>
</gene>
<dbReference type="Proteomes" id="UP001354971">
    <property type="component" value="Unassembled WGS sequence"/>
</dbReference>
<evidence type="ECO:0000313" key="3">
    <source>
        <dbReference type="EMBL" id="MEE2525456.1"/>
    </source>
</evidence>
<dbReference type="Gene3D" id="1.20.1600.10">
    <property type="entry name" value="Outer membrane efflux proteins (OEP)"/>
    <property type="match status" value="1"/>
</dbReference>
<keyword evidence="2" id="KW-0472">Membrane</keyword>